<evidence type="ECO:0000313" key="5">
    <source>
        <dbReference type="EMBL" id="CAG9318309.1"/>
    </source>
</evidence>
<name>A0AAU9IYQ5_9CILI</name>
<organism evidence="5 6">
    <name type="scientific">Blepharisma stoltei</name>
    <dbReference type="NCBI Taxonomy" id="1481888"/>
    <lineage>
        <taxon>Eukaryota</taxon>
        <taxon>Sar</taxon>
        <taxon>Alveolata</taxon>
        <taxon>Ciliophora</taxon>
        <taxon>Postciliodesmatophora</taxon>
        <taxon>Heterotrichea</taxon>
        <taxon>Heterotrichida</taxon>
        <taxon>Blepharismidae</taxon>
        <taxon>Blepharisma</taxon>
    </lineage>
</organism>
<comment type="similarity">
    <text evidence="3">Belongs to the DOP1 family.</text>
</comment>
<dbReference type="GO" id="GO:0015031">
    <property type="term" value="P:protein transport"/>
    <property type="evidence" value="ECO:0007669"/>
    <property type="project" value="UniProtKB-KW"/>
</dbReference>
<evidence type="ECO:0000313" key="6">
    <source>
        <dbReference type="Proteomes" id="UP001162131"/>
    </source>
</evidence>
<keyword evidence="1" id="KW-0813">Transport</keyword>
<proteinExistence type="inferred from homology"/>
<evidence type="ECO:0000256" key="2">
    <source>
        <dbReference type="ARBA" id="ARBA00022927"/>
    </source>
</evidence>
<dbReference type="InterPro" id="IPR040314">
    <property type="entry name" value="DOP1"/>
</dbReference>
<dbReference type="GO" id="GO:0005768">
    <property type="term" value="C:endosome"/>
    <property type="evidence" value="ECO:0007669"/>
    <property type="project" value="TreeGrafter"/>
</dbReference>
<sequence length="1480" mass="171622">MENKFRKKIQASLNNFEKWSKEWEWSDLITWLQEIKSLLEKYQDSTLIPEQNYALAKRLSQCLNPNLPSGLHSKTLEIYKLILQSAPIESFHMFSAGLFPYFEYCSAQNKMEFLLLIEERYVIRITELKNILSGLVSCLLSGAEGRQDVFLKVSDILDMCAERLKEETYEAVFRFILRTSRHRASPLIYLQKKSISFSNTKLAVNAILAALSDPNTIIKRHVLDLIKIHFPITSKEFKTKQKIALMEGSIKLLANKDSTLIRRLWEWAFPGEFDESQISLVLKTLKPAIITILETTHKKLETHKGDGSEIKVNLLRIIDVLVESEGIGDRILEQISIPLMKHTMIDKLYFINEKFNDRVIIMFREDRSNLFWKSFHKYLPKALKNNEITIWMSMLDFALAHFENDKELLFPVLDDILLNLPCISIEEQTLDVCLKLCKLVKATPFEGGETAIGVFLSLSHEKAMNYKILSQLGNIIGLLSNLGLDCSDAAYRAKELILEESPDLLLISVNMLLFIQPDSISHESLERLWHLLDTSHQKTALDLLLRSHQIIPNKWQESLCYMLTSSSLMSKIKSIHLFSLFWTLTENEELKKTIDEGQSIYIMLDHLIDENPIIRHSSKEWLITSRTNVPCLLDSLFFVIFHPFTVREEQSECSYVYNKPFDARRVMDAFKKVRNILRIGEENLKFAMDSCYLSPLAEEYIALHKIHSGTYLEVLQYGLLMYLNTECSEMSHENSIIQSLACDILEIIFQSLSSDLAFIALESSFICMHRAIENKNTTIQFQLLRIIPPLIYNCKIQADRKKCETFFLESYVVESITKGMLTEELFLRAHWMDFITNYILFMTMYLPDVVISNYIKLLLDAYISIIANSYDLNMLDGLTFLIHHVLRAQDENDNKENSKMEWHQHVLRQLEGVIALGVTLNEMKINHSILNSKLEILFSPLTKNYCNDFLFSFTTLWSKYSLDSLNSRHHMQVLISMIPTFKLNLDTIFEYFYTQLEKDLVTIQKKAQKTDGKELCIAHFLYHLTANITKLNIPVIPQQLFWSKLLTLFKCLMISTWEEMPLIILDTVYGLRNCVYSFNLFSDKKIKKDLQELVGNLFDQITVSTQKWERDVFPIEYPGFETERELKLYQLNQITLSLKGHEVASFAWPDDNERVSSKLVLASINARATLSKSKIGAKECGILILAFITKGGDTVAKELKKDIIDFLGSDEFILSCKNSNGSLKYWKNICYEISKLCYQEKTQFLNDALYKFLPSFWTSSQDTIEMSKKYLIIASLVILSGKVDDYLPAAKALRAKLLDCIKISDLFPHCMLLTRVMSIRFNLPTFKDIWSYLFPDIHIRLLYNMSNTTNISYTLSALKLLDTMIVLDFEEINYVLWIYMIDIPEVEFDYNPVENYMPIITKTFLNGFNAKLRKRKRAEINVGKRVKRKMQLGQEAPGSFEDLDRCAKALLQFCMFYRSELGDTDVESIEDGIIKDILFT</sequence>
<dbReference type="GO" id="GO:0005802">
    <property type="term" value="C:trans-Golgi network"/>
    <property type="evidence" value="ECO:0007669"/>
    <property type="project" value="TreeGrafter"/>
</dbReference>
<accession>A0AAU9IYQ5</accession>
<reference evidence="5" key="1">
    <citation type="submission" date="2021-09" db="EMBL/GenBank/DDBJ databases">
        <authorList>
            <consortium name="AG Swart"/>
            <person name="Singh M."/>
            <person name="Singh A."/>
            <person name="Seah K."/>
            <person name="Emmerich C."/>
        </authorList>
    </citation>
    <scope>NUCLEOTIDE SEQUENCE</scope>
    <source>
        <strain evidence="5">ATCC30299</strain>
    </source>
</reference>
<feature type="domain" description="DOP1 N-terminal" evidence="4">
    <location>
        <begin position="3"/>
        <end position="269"/>
    </location>
</feature>
<keyword evidence="2" id="KW-0653">Protein transport</keyword>
<gene>
    <name evidence="5" type="ORF">BSTOLATCC_MIC20783</name>
</gene>
<dbReference type="Pfam" id="PF04118">
    <property type="entry name" value="Dopey_N"/>
    <property type="match status" value="1"/>
</dbReference>
<comment type="caution">
    <text evidence="5">The sequence shown here is derived from an EMBL/GenBank/DDBJ whole genome shotgun (WGS) entry which is preliminary data.</text>
</comment>
<keyword evidence="6" id="KW-1185">Reference proteome</keyword>
<evidence type="ECO:0000256" key="3">
    <source>
        <dbReference type="ARBA" id="ARBA00046326"/>
    </source>
</evidence>
<dbReference type="PANTHER" id="PTHR14042">
    <property type="entry name" value="DOPEY-RELATED"/>
    <property type="match status" value="1"/>
</dbReference>
<evidence type="ECO:0000259" key="4">
    <source>
        <dbReference type="Pfam" id="PF04118"/>
    </source>
</evidence>
<protein>
    <recommendedName>
        <fullName evidence="4">DOP1 N-terminal domain-containing protein</fullName>
    </recommendedName>
</protein>
<dbReference type="EMBL" id="CAJZBQ010000020">
    <property type="protein sequence ID" value="CAG9318309.1"/>
    <property type="molecule type" value="Genomic_DNA"/>
</dbReference>
<dbReference type="GO" id="GO:0006895">
    <property type="term" value="P:Golgi to endosome transport"/>
    <property type="evidence" value="ECO:0007669"/>
    <property type="project" value="InterPro"/>
</dbReference>
<dbReference type="PANTHER" id="PTHR14042:SF24">
    <property type="entry name" value="PROTEIN DOPEY-1 HOMOLOG"/>
    <property type="match status" value="1"/>
</dbReference>
<evidence type="ECO:0000256" key="1">
    <source>
        <dbReference type="ARBA" id="ARBA00022448"/>
    </source>
</evidence>
<dbReference type="InterPro" id="IPR007249">
    <property type="entry name" value="DOP1_N"/>
</dbReference>
<dbReference type="Proteomes" id="UP001162131">
    <property type="component" value="Unassembled WGS sequence"/>
</dbReference>
<dbReference type="GO" id="GO:0005829">
    <property type="term" value="C:cytosol"/>
    <property type="evidence" value="ECO:0007669"/>
    <property type="project" value="GOC"/>
</dbReference>